<keyword evidence="3" id="KW-1185">Reference proteome</keyword>
<proteinExistence type="predicted"/>
<keyword evidence="1" id="KW-0472">Membrane</keyword>
<feature type="transmembrane region" description="Helical" evidence="1">
    <location>
        <begin position="12"/>
        <end position="34"/>
    </location>
</feature>
<dbReference type="AlphaFoldDB" id="A0A081BA61"/>
<organism evidence="2 3">
    <name type="scientific">Tepidicaulis marinus</name>
    <dbReference type="NCBI Taxonomy" id="1333998"/>
    <lineage>
        <taxon>Bacteria</taxon>
        <taxon>Pseudomonadati</taxon>
        <taxon>Pseudomonadota</taxon>
        <taxon>Alphaproteobacteria</taxon>
        <taxon>Hyphomicrobiales</taxon>
        <taxon>Parvibaculaceae</taxon>
        <taxon>Tepidicaulis</taxon>
    </lineage>
</organism>
<feature type="transmembrane region" description="Helical" evidence="1">
    <location>
        <begin position="54"/>
        <end position="75"/>
    </location>
</feature>
<sequence>MLTIKARAVWRLLFTGAAVIGALAVVREFVLNIIGEDTALKDLRHLNLDSEMNFGAWYSSSMMMAASGLLFLSAHHAYGQARRQARYWLVLAAAFAYLSLDEATGIHEVFIEPLRGALGLSGIFYWAWVLPALVLVSGFALAMVPFLLALPRRSALLFTLSGALFVGGALGFEMLSGLVITAQGEEAPLVALLAICEETLEMLGLALFTGALCDHLARQGAGHPVLSFSQPAAPPQPVRPRVS</sequence>
<keyword evidence="1" id="KW-0812">Transmembrane</keyword>
<protein>
    <submittedName>
        <fullName evidence="2">Conserved protein</fullName>
    </submittedName>
</protein>
<keyword evidence="1" id="KW-1133">Transmembrane helix</keyword>
<feature type="transmembrane region" description="Helical" evidence="1">
    <location>
        <begin position="87"/>
        <end position="111"/>
    </location>
</feature>
<accession>A0A081BA61</accession>
<feature type="transmembrane region" description="Helical" evidence="1">
    <location>
        <begin position="155"/>
        <end position="180"/>
    </location>
</feature>
<name>A0A081BA61_9HYPH</name>
<dbReference type="RefSeq" id="WP_045445080.1">
    <property type="nucleotide sequence ID" value="NZ_BBIO01000006.1"/>
</dbReference>
<evidence type="ECO:0000256" key="1">
    <source>
        <dbReference type="SAM" id="Phobius"/>
    </source>
</evidence>
<dbReference type="Proteomes" id="UP000028702">
    <property type="component" value="Unassembled WGS sequence"/>
</dbReference>
<gene>
    <name evidence="2" type="ORF">M2A_1428</name>
</gene>
<dbReference type="eggNOG" id="ENOG5031B6Q">
    <property type="taxonomic scope" value="Bacteria"/>
</dbReference>
<dbReference type="STRING" id="1333998.M2A_1428"/>
<evidence type="ECO:0000313" key="2">
    <source>
        <dbReference type="EMBL" id="GAK44929.1"/>
    </source>
</evidence>
<evidence type="ECO:0000313" key="3">
    <source>
        <dbReference type="Proteomes" id="UP000028702"/>
    </source>
</evidence>
<reference evidence="2 3" key="1">
    <citation type="submission" date="2014-07" db="EMBL/GenBank/DDBJ databases">
        <title>Tepidicaulis marinum gen. nov., sp. nov., a novel marine bacterium denitrifying nitrate to nitrous oxide strictly under microaerobic conditions.</title>
        <authorList>
            <person name="Takeuchi M."/>
            <person name="Yamagishi T."/>
            <person name="Kamagata Y."/>
            <person name="Oshima K."/>
            <person name="Hattori M."/>
            <person name="Katayama T."/>
            <person name="Hanada S."/>
            <person name="Tamaki H."/>
            <person name="Marumo K."/>
            <person name="Maeda H."/>
            <person name="Nedachi M."/>
            <person name="Iwasaki W."/>
            <person name="Suwa Y."/>
            <person name="Sakata S."/>
        </authorList>
    </citation>
    <scope>NUCLEOTIDE SEQUENCE [LARGE SCALE GENOMIC DNA]</scope>
    <source>
        <strain evidence="2 3">MA2</strain>
    </source>
</reference>
<dbReference type="EMBL" id="BBIO01000006">
    <property type="protein sequence ID" value="GAK44929.1"/>
    <property type="molecule type" value="Genomic_DNA"/>
</dbReference>
<comment type="caution">
    <text evidence="2">The sequence shown here is derived from an EMBL/GenBank/DDBJ whole genome shotgun (WGS) entry which is preliminary data.</text>
</comment>
<feature type="transmembrane region" description="Helical" evidence="1">
    <location>
        <begin position="123"/>
        <end position="148"/>
    </location>
</feature>